<accession>A0A0C2FEV9</accession>
<comment type="similarity">
    <text evidence="1">Belongs to the isochorismatase family.</text>
</comment>
<evidence type="ECO:0000313" key="4">
    <source>
        <dbReference type="EMBL" id="KIH45214.1"/>
    </source>
</evidence>
<dbReference type="PANTHER" id="PTHR14119">
    <property type="entry name" value="HYDROLASE"/>
    <property type="match status" value="1"/>
</dbReference>
<evidence type="ECO:0000259" key="3">
    <source>
        <dbReference type="Pfam" id="PF00857"/>
    </source>
</evidence>
<dbReference type="InterPro" id="IPR050993">
    <property type="entry name" value="Isochorismatase_domain"/>
</dbReference>
<evidence type="ECO:0000256" key="2">
    <source>
        <dbReference type="ARBA" id="ARBA00040688"/>
    </source>
</evidence>
<dbReference type="InterPro" id="IPR000868">
    <property type="entry name" value="Isochorismatase-like_dom"/>
</dbReference>
<dbReference type="PANTHER" id="PTHR14119:SF17">
    <property type="entry name" value="ISOCHORISMATASE DOMAIN-CONTAINING PROTEIN 1"/>
    <property type="match status" value="1"/>
</dbReference>
<dbReference type="EMBL" id="KN773401">
    <property type="protein sequence ID" value="KIH45214.1"/>
    <property type="molecule type" value="Genomic_DNA"/>
</dbReference>
<dbReference type="Gene3D" id="3.40.50.850">
    <property type="entry name" value="Isochorismatase-like"/>
    <property type="match status" value="1"/>
</dbReference>
<organism evidence="4 5">
    <name type="scientific">Ancylostoma duodenale</name>
    <dbReference type="NCBI Taxonomy" id="51022"/>
    <lineage>
        <taxon>Eukaryota</taxon>
        <taxon>Metazoa</taxon>
        <taxon>Ecdysozoa</taxon>
        <taxon>Nematoda</taxon>
        <taxon>Chromadorea</taxon>
        <taxon>Rhabditida</taxon>
        <taxon>Rhabditina</taxon>
        <taxon>Rhabditomorpha</taxon>
        <taxon>Strongyloidea</taxon>
        <taxon>Ancylostomatidae</taxon>
        <taxon>Ancylostomatinae</taxon>
        <taxon>Ancylostoma</taxon>
    </lineage>
</organism>
<dbReference type="OrthoDB" id="269496at2759"/>
<feature type="non-terminal residue" evidence="4">
    <location>
        <position position="1"/>
    </location>
</feature>
<name>A0A0C2FEV9_9BILA</name>
<gene>
    <name evidence="4" type="ORF">ANCDUO_24749</name>
</gene>
<keyword evidence="5" id="KW-1185">Reference proteome</keyword>
<sequence>YFAEIVKTSRRLLDAAKILDIPIIVTEHYPKGLGRTVPELDVSDIKKYGKTLLSMCVPALDPVIKNADNVILAGIEAHVCVLQTALDLLE</sequence>
<protein>
    <recommendedName>
        <fullName evidence="2">Isochorismatase domain-containing protein 1</fullName>
    </recommendedName>
</protein>
<reference evidence="4 5" key="1">
    <citation type="submission" date="2013-12" db="EMBL/GenBank/DDBJ databases">
        <title>Draft genome of the parsitic nematode Ancylostoma duodenale.</title>
        <authorList>
            <person name="Mitreva M."/>
        </authorList>
    </citation>
    <scope>NUCLEOTIDE SEQUENCE [LARGE SCALE GENOMIC DNA]</scope>
    <source>
        <strain evidence="4 5">Zhejiang</strain>
    </source>
</reference>
<feature type="domain" description="Isochorismatase-like" evidence="3">
    <location>
        <begin position="3"/>
        <end position="89"/>
    </location>
</feature>
<evidence type="ECO:0000256" key="1">
    <source>
        <dbReference type="ARBA" id="ARBA00006336"/>
    </source>
</evidence>
<dbReference type="SUPFAM" id="SSF52499">
    <property type="entry name" value="Isochorismatase-like hydrolases"/>
    <property type="match status" value="1"/>
</dbReference>
<proteinExistence type="inferred from homology"/>
<dbReference type="AlphaFoldDB" id="A0A0C2FEV9"/>
<dbReference type="Pfam" id="PF00857">
    <property type="entry name" value="Isochorismatase"/>
    <property type="match status" value="1"/>
</dbReference>
<dbReference type="InterPro" id="IPR036380">
    <property type="entry name" value="Isochorismatase-like_sf"/>
</dbReference>
<dbReference type="Proteomes" id="UP000054047">
    <property type="component" value="Unassembled WGS sequence"/>
</dbReference>
<evidence type="ECO:0000313" key="5">
    <source>
        <dbReference type="Proteomes" id="UP000054047"/>
    </source>
</evidence>